<organism evidence="6 7">
    <name type="scientific">Calidithermus terrae</name>
    <dbReference type="NCBI Taxonomy" id="1408545"/>
    <lineage>
        <taxon>Bacteria</taxon>
        <taxon>Thermotogati</taxon>
        <taxon>Deinococcota</taxon>
        <taxon>Deinococci</taxon>
        <taxon>Thermales</taxon>
        <taxon>Thermaceae</taxon>
        <taxon>Calidithermus</taxon>
    </lineage>
</organism>
<evidence type="ECO:0000256" key="3">
    <source>
        <dbReference type="ARBA" id="ARBA00022764"/>
    </source>
</evidence>
<dbReference type="Pfam" id="PF07963">
    <property type="entry name" value="N_methyl"/>
    <property type="match status" value="1"/>
</dbReference>
<evidence type="ECO:0000256" key="4">
    <source>
        <dbReference type="ARBA" id="ARBA00023237"/>
    </source>
</evidence>
<dbReference type="InterPro" id="IPR045584">
    <property type="entry name" value="Pilin-like"/>
</dbReference>
<evidence type="ECO:0000256" key="5">
    <source>
        <dbReference type="SAM" id="Phobius"/>
    </source>
</evidence>
<evidence type="ECO:0000256" key="1">
    <source>
        <dbReference type="ARBA" id="ARBA00004203"/>
    </source>
</evidence>
<reference evidence="6 7" key="1">
    <citation type="submission" date="2018-08" db="EMBL/GenBank/DDBJ databases">
        <title>Meiothermus terrae DSM 26712 genome sequencing project.</title>
        <authorList>
            <person name="Da Costa M.S."/>
            <person name="Albuquerque L."/>
            <person name="Raposo P."/>
            <person name="Froufe H.J.C."/>
            <person name="Barroso C.S."/>
            <person name="Egas C."/>
        </authorList>
    </citation>
    <scope>NUCLEOTIDE SEQUENCE [LARGE SCALE GENOMIC DNA]</scope>
    <source>
        <strain evidence="6 7">DSM 26712</strain>
    </source>
</reference>
<gene>
    <name evidence="6" type="ORF">Mterra_00718</name>
</gene>
<evidence type="ECO:0000313" key="6">
    <source>
        <dbReference type="EMBL" id="RIH89993.1"/>
    </source>
</evidence>
<evidence type="ECO:0000256" key="2">
    <source>
        <dbReference type="ARBA" id="ARBA00004418"/>
    </source>
</evidence>
<dbReference type="AlphaFoldDB" id="A0A399F1Q3"/>
<dbReference type="Gene3D" id="3.30.700.10">
    <property type="entry name" value="Glycoprotein, Type 4 Pilin"/>
    <property type="match status" value="1"/>
</dbReference>
<name>A0A399F1Q3_9DEIN</name>
<dbReference type="RefSeq" id="WP_119313931.1">
    <property type="nucleotide sequence ID" value="NZ_QXDL01000017.1"/>
</dbReference>
<dbReference type="GO" id="GO:0042597">
    <property type="term" value="C:periplasmic space"/>
    <property type="evidence" value="ECO:0007669"/>
    <property type="project" value="UniProtKB-SubCell"/>
</dbReference>
<comment type="caution">
    <text evidence="6">The sequence shown here is derived from an EMBL/GenBank/DDBJ whole genome shotgun (WGS) entry which is preliminary data.</text>
</comment>
<keyword evidence="7" id="KW-1185">Reference proteome</keyword>
<dbReference type="EMBL" id="QXDL01000017">
    <property type="protein sequence ID" value="RIH89993.1"/>
    <property type="molecule type" value="Genomic_DNA"/>
</dbReference>
<evidence type="ECO:0000313" key="7">
    <source>
        <dbReference type="Proteomes" id="UP000265715"/>
    </source>
</evidence>
<dbReference type="GO" id="GO:0009279">
    <property type="term" value="C:cell outer membrane"/>
    <property type="evidence" value="ECO:0007669"/>
    <property type="project" value="UniProtKB-SubCell"/>
</dbReference>
<keyword evidence="5" id="KW-1133">Transmembrane helix</keyword>
<keyword evidence="3" id="KW-0574">Periplasm</keyword>
<feature type="transmembrane region" description="Helical" evidence="5">
    <location>
        <begin position="12"/>
        <end position="34"/>
    </location>
</feature>
<dbReference type="SUPFAM" id="SSF54523">
    <property type="entry name" value="Pili subunits"/>
    <property type="match status" value="1"/>
</dbReference>
<accession>A0A399F1Q3</accession>
<dbReference type="InterPro" id="IPR012902">
    <property type="entry name" value="N_methyl_site"/>
</dbReference>
<proteinExistence type="predicted"/>
<dbReference type="PROSITE" id="PS00409">
    <property type="entry name" value="PROKAR_NTER_METHYL"/>
    <property type="match status" value="1"/>
</dbReference>
<protein>
    <submittedName>
        <fullName evidence="6">Verru Chthon cassette protein C</fullName>
    </submittedName>
</protein>
<comment type="subcellular location">
    <subcellularLocation>
        <location evidence="1">Cell outer membrane</location>
        <topology evidence="1">Single-pass membrane protein</topology>
    </subcellularLocation>
    <subcellularLocation>
        <location evidence="2">Periplasm</location>
    </subcellularLocation>
</comment>
<dbReference type="OrthoDB" id="30365at2"/>
<keyword evidence="5" id="KW-0472">Membrane</keyword>
<keyword evidence="4" id="KW-0998">Cell outer membrane</keyword>
<keyword evidence="5" id="KW-0812">Transmembrane</keyword>
<dbReference type="NCBIfam" id="TIGR02532">
    <property type="entry name" value="IV_pilin_GFxxxE"/>
    <property type="match status" value="1"/>
</dbReference>
<sequence length="311" mass="33365">MRSALSSTNKRRAGFTLVEILVALAIVGILMALATQAISSSLQHKRREDTRLSTQQNLRAALTLIAQDLRSAAGLHVWNQSSCGASAACSNHTRVSIVTLDGTSTRVAEPPGNSFTNSAETRVCDASEFQDGDTAILLNGSEYQLMQITHVHHRTPGCNSSPPEKLQHNTTRISGLWSPAAYIFKAQIATYLLQTDPLDPSQTVLFRRTGLGTPGAQTGVVAFGISRIQVWYGVPLNPSDPSSQLVFYETLDAAASALGGTYSAYPNVPGSRYVGNEIRAIRVALTGQSAELLPNGARDTLTLSQTVDLRR</sequence>
<dbReference type="Proteomes" id="UP000265715">
    <property type="component" value="Unassembled WGS sequence"/>
</dbReference>